<keyword evidence="8 13" id="KW-1133">Transmembrane helix</keyword>
<evidence type="ECO:0000256" key="8">
    <source>
        <dbReference type="ARBA" id="ARBA00022989"/>
    </source>
</evidence>
<evidence type="ECO:0000256" key="13">
    <source>
        <dbReference type="SAM" id="Phobius"/>
    </source>
</evidence>
<evidence type="ECO:0000313" key="14">
    <source>
        <dbReference type="EMBL" id="KAF2256680.1"/>
    </source>
</evidence>
<keyword evidence="15" id="KW-1185">Reference proteome</keyword>
<dbReference type="GO" id="GO:0070631">
    <property type="term" value="P:spindle pole body localization"/>
    <property type="evidence" value="ECO:0007669"/>
    <property type="project" value="TreeGrafter"/>
</dbReference>
<accession>A0A6A6J461</accession>
<comment type="similarity">
    <text evidence="3">Belongs to the NDC1 family.</text>
</comment>
<reference evidence="14" key="1">
    <citation type="journal article" date="2020" name="Stud. Mycol.">
        <title>101 Dothideomycetes genomes: a test case for predicting lifestyles and emergence of pathogens.</title>
        <authorList>
            <person name="Haridas S."/>
            <person name="Albert R."/>
            <person name="Binder M."/>
            <person name="Bloem J."/>
            <person name="Labutti K."/>
            <person name="Salamov A."/>
            <person name="Andreopoulos B."/>
            <person name="Baker S."/>
            <person name="Barry K."/>
            <person name="Bills G."/>
            <person name="Bluhm B."/>
            <person name="Cannon C."/>
            <person name="Castanera R."/>
            <person name="Culley D."/>
            <person name="Daum C."/>
            <person name="Ezra D."/>
            <person name="Gonzalez J."/>
            <person name="Henrissat B."/>
            <person name="Kuo A."/>
            <person name="Liang C."/>
            <person name="Lipzen A."/>
            <person name="Lutzoni F."/>
            <person name="Magnuson J."/>
            <person name="Mondo S."/>
            <person name="Nolan M."/>
            <person name="Ohm R."/>
            <person name="Pangilinan J."/>
            <person name="Park H.-J."/>
            <person name="Ramirez L."/>
            <person name="Alfaro M."/>
            <person name="Sun H."/>
            <person name="Tritt A."/>
            <person name="Yoshinaga Y."/>
            <person name="Zwiers L.-H."/>
            <person name="Turgeon B."/>
            <person name="Goodwin S."/>
            <person name="Spatafora J."/>
            <person name="Crous P."/>
            <person name="Grigoriev I."/>
        </authorList>
    </citation>
    <scope>NUCLEOTIDE SEQUENCE</scope>
    <source>
        <strain evidence="14">CBS 122368</strain>
    </source>
</reference>
<dbReference type="GO" id="GO:0015031">
    <property type="term" value="P:protein transport"/>
    <property type="evidence" value="ECO:0007669"/>
    <property type="project" value="UniProtKB-KW"/>
</dbReference>
<sequence length="628" mass="71704">MVPGAQARPYKDFLTPSLHKRFADASFYTLILCFFIAVWMGDLDNVIWSWFPIGPAGIRTTLLFIPALIVYILRVAQYHVGRRNTQTPWETFSKYTLRQNTFMTIACYSLSAWFYTEVYIWGRSGNDRLGFTEQGKYHERIKLNERPFFLRFLFIVLAVAQGIVHLWKDYDKIEIPAMKPKKEREGATATEVQMKPRQALTQQLKPMGIRALALATLTLIAGTTFYFLGFRYIFWEYYFRWARWLVSLSKTSKPTGLPPFIPLVMMFMAEGSLLALLWQFVNLAFNLYISQEPLKKDKPITSDSKDPNGSLLNGLKSKKNEVKAVAFWELALITDRFLERRKTIYGELNRKKAATFKQVSDICLAEIRLLTSRINIALDPKYSPADAGQKKQPEPISLVPQIAQPLKDGQIKGPGYAPTTRMEKFGSLTADIAKTHSSPQNAQSAYAREYLKKGQEKFSQGAKEAETIYSSYFSKLVASPLGWPFRASLRRTASLIITGAPYSQISLLCNAVTTLTNLTVYSIKEDEYGRFQEEVPEIVRVFTTAIKKIDEYVASLQVHWSDFETLARPEAERKKIPEVDEVRECLVMGLERVLGAFNEYLMSMGMSRLETQEAKKCVSRGPEMAVAR</sequence>
<dbReference type="GO" id="GO:0005816">
    <property type="term" value="C:spindle pole body"/>
    <property type="evidence" value="ECO:0007669"/>
    <property type="project" value="TreeGrafter"/>
</dbReference>
<keyword evidence="5 13" id="KW-0812">Transmembrane</keyword>
<evidence type="ECO:0000256" key="3">
    <source>
        <dbReference type="ARBA" id="ARBA00005760"/>
    </source>
</evidence>
<keyword evidence="12" id="KW-0539">Nucleus</keyword>
<dbReference type="InterPro" id="IPR019049">
    <property type="entry name" value="Nucleoporin_prot_Ndc1/Nup"/>
</dbReference>
<evidence type="ECO:0000256" key="10">
    <source>
        <dbReference type="ARBA" id="ARBA00023132"/>
    </source>
</evidence>
<dbReference type="OrthoDB" id="67850at2759"/>
<evidence type="ECO:0000256" key="2">
    <source>
        <dbReference type="ARBA" id="ARBA00004567"/>
    </source>
</evidence>
<feature type="transmembrane region" description="Helical" evidence="13">
    <location>
        <begin position="21"/>
        <end position="41"/>
    </location>
</feature>
<feature type="transmembrane region" description="Helical" evidence="13">
    <location>
        <begin position="148"/>
        <end position="167"/>
    </location>
</feature>
<evidence type="ECO:0000313" key="15">
    <source>
        <dbReference type="Proteomes" id="UP000800094"/>
    </source>
</evidence>
<dbReference type="EMBL" id="ML987189">
    <property type="protein sequence ID" value="KAF2256680.1"/>
    <property type="molecule type" value="Genomic_DNA"/>
</dbReference>
<dbReference type="RefSeq" id="XP_033691684.1">
    <property type="nucleotide sequence ID" value="XM_033824593.1"/>
</dbReference>
<organism evidence="14 15">
    <name type="scientific">Trematosphaeria pertusa</name>
    <dbReference type="NCBI Taxonomy" id="390896"/>
    <lineage>
        <taxon>Eukaryota</taxon>
        <taxon>Fungi</taxon>
        <taxon>Dikarya</taxon>
        <taxon>Ascomycota</taxon>
        <taxon>Pezizomycotina</taxon>
        <taxon>Dothideomycetes</taxon>
        <taxon>Pleosporomycetidae</taxon>
        <taxon>Pleosporales</taxon>
        <taxon>Massarineae</taxon>
        <taxon>Trematosphaeriaceae</taxon>
        <taxon>Trematosphaeria</taxon>
    </lineage>
</organism>
<evidence type="ECO:0008006" key="16">
    <source>
        <dbReference type="Google" id="ProtNLM"/>
    </source>
</evidence>
<keyword evidence="9" id="KW-0811">Translocation</keyword>
<gene>
    <name evidence="14" type="ORF">BU26DRAFT_445653</name>
</gene>
<dbReference type="PANTHER" id="PTHR13269:SF6">
    <property type="entry name" value="NUCLEOPORIN NDC1"/>
    <property type="match status" value="1"/>
</dbReference>
<evidence type="ECO:0000256" key="7">
    <source>
        <dbReference type="ARBA" id="ARBA00022927"/>
    </source>
</evidence>
<dbReference type="GO" id="GO:0006999">
    <property type="term" value="P:nuclear pore organization"/>
    <property type="evidence" value="ECO:0007669"/>
    <property type="project" value="TreeGrafter"/>
</dbReference>
<keyword evidence="4" id="KW-0813">Transport</keyword>
<feature type="transmembrane region" description="Helical" evidence="13">
    <location>
        <begin position="47"/>
        <end position="73"/>
    </location>
</feature>
<dbReference type="Pfam" id="PF09531">
    <property type="entry name" value="Ndc1_Nup"/>
    <property type="match status" value="1"/>
</dbReference>
<keyword evidence="7" id="KW-0653">Protein transport</keyword>
<dbReference type="AlphaFoldDB" id="A0A6A6J461"/>
<evidence type="ECO:0000256" key="9">
    <source>
        <dbReference type="ARBA" id="ARBA00023010"/>
    </source>
</evidence>
<dbReference type="GO" id="GO:0051028">
    <property type="term" value="P:mRNA transport"/>
    <property type="evidence" value="ECO:0007669"/>
    <property type="project" value="UniProtKB-KW"/>
</dbReference>
<keyword evidence="10" id="KW-0906">Nuclear pore complex</keyword>
<keyword evidence="11 13" id="KW-0472">Membrane</keyword>
<dbReference type="GeneID" id="54577923"/>
<evidence type="ECO:0000256" key="12">
    <source>
        <dbReference type="ARBA" id="ARBA00023242"/>
    </source>
</evidence>
<evidence type="ECO:0000256" key="1">
    <source>
        <dbReference type="ARBA" id="ARBA00004232"/>
    </source>
</evidence>
<comment type="subcellular location">
    <subcellularLocation>
        <location evidence="1">Nucleus membrane</location>
        <topology evidence="1">Multi-pass membrane protein</topology>
    </subcellularLocation>
    <subcellularLocation>
        <location evidence="2">Nucleus</location>
        <location evidence="2">Nuclear pore complex</location>
    </subcellularLocation>
</comment>
<dbReference type="PANTHER" id="PTHR13269">
    <property type="entry name" value="NUCLEOPORIN NDC1"/>
    <property type="match status" value="1"/>
</dbReference>
<evidence type="ECO:0000256" key="5">
    <source>
        <dbReference type="ARBA" id="ARBA00022692"/>
    </source>
</evidence>
<name>A0A6A6J461_9PLEO</name>
<dbReference type="GO" id="GO:0106166">
    <property type="term" value="F:spindle pole body-nuclear membrane anchor activity"/>
    <property type="evidence" value="ECO:0007669"/>
    <property type="project" value="TreeGrafter"/>
</dbReference>
<protein>
    <recommendedName>
        <fullName evidence="16">Nuclear envelope protein</fullName>
    </recommendedName>
</protein>
<evidence type="ECO:0000256" key="6">
    <source>
        <dbReference type="ARBA" id="ARBA00022816"/>
    </source>
</evidence>
<dbReference type="GO" id="GO:0031965">
    <property type="term" value="C:nuclear membrane"/>
    <property type="evidence" value="ECO:0007669"/>
    <property type="project" value="UniProtKB-SubCell"/>
</dbReference>
<dbReference type="Proteomes" id="UP000800094">
    <property type="component" value="Unassembled WGS sequence"/>
</dbReference>
<evidence type="ECO:0000256" key="4">
    <source>
        <dbReference type="ARBA" id="ARBA00022448"/>
    </source>
</evidence>
<evidence type="ECO:0000256" key="11">
    <source>
        <dbReference type="ARBA" id="ARBA00023136"/>
    </source>
</evidence>
<dbReference type="GO" id="GO:0070762">
    <property type="term" value="C:nuclear pore transmembrane ring"/>
    <property type="evidence" value="ECO:0007669"/>
    <property type="project" value="TreeGrafter"/>
</dbReference>
<feature type="transmembrane region" description="Helical" evidence="13">
    <location>
        <begin position="260"/>
        <end position="289"/>
    </location>
</feature>
<keyword evidence="6" id="KW-0509">mRNA transport</keyword>
<feature type="transmembrane region" description="Helical" evidence="13">
    <location>
        <begin position="211"/>
        <end position="234"/>
    </location>
</feature>
<proteinExistence type="inferred from homology"/>